<dbReference type="SMART" id="SM00749">
    <property type="entry name" value="BON"/>
    <property type="match status" value="2"/>
</dbReference>
<feature type="signal peptide" evidence="1">
    <location>
        <begin position="1"/>
        <end position="26"/>
    </location>
</feature>
<dbReference type="PANTHER" id="PTHR34606">
    <property type="entry name" value="BON DOMAIN-CONTAINING PROTEIN"/>
    <property type="match status" value="1"/>
</dbReference>
<evidence type="ECO:0000313" key="3">
    <source>
        <dbReference type="EMBL" id="GAA4944491.1"/>
    </source>
</evidence>
<sequence>MKLLHKKSLAAAVASVTLVTAPLTFAGMDKDSVANKTESAVEQTKDATQDATQKVGQTIEQRTDEGEAYFKNGWQEGKIETAFLFNEHLNNFKLDSEVIDGNAVLTGEVDSSVKKDLANEIALSIEGIESVDNRIEVVNDEQKDGERNEFLASVQDATITAVIKMKYLVNDDLSAIDIKVDTKDQIVILSGEVETDVQKQLAEAIATNSDDVVEVQNQIKVLQS</sequence>
<feature type="domain" description="BON" evidence="2">
    <location>
        <begin position="71"/>
        <end position="139"/>
    </location>
</feature>
<dbReference type="Proteomes" id="UP001409585">
    <property type="component" value="Unassembled WGS sequence"/>
</dbReference>
<dbReference type="Pfam" id="PF04972">
    <property type="entry name" value="BON"/>
    <property type="match status" value="2"/>
</dbReference>
<evidence type="ECO:0000256" key="1">
    <source>
        <dbReference type="SAM" id="SignalP"/>
    </source>
</evidence>
<protein>
    <recommendedName>
        <fullName evidence="2">BON domain-containing protein</fullName>
    </recommendedName>
</protein>
<dbReference type="RefSeq" id="WP_345422280.1">
    <property type="nucleotide sequence ID" value="NZ_AP031496.1"/>
</dbReference>
<feature type="chain" id="PRO_5043618432" description="BON domain-containing protein" evidence="1">
    <location>
        <begin position="27"/>
        <end position="224"/>
    </location>
</feature>
<keyword evidence="4" id="KW-1185">Reference proteome</keyword>
<dbReference type="Gene3D" id="3.30.1340.30">
    <property type="match status" value="2"/>
</dbReference>
<feature type="domain" description="BON" evidence="2">
    <location>
        <begin position="155"/>
        <end position="223"/>
    </location>
</feature>
<dbReference type="AlphaFoldDB" id="A0AAV3U2U5"/>
<comment type="caution">
    <text evidence="3">The sequence shown here is derived from an EMBL/GenBank/DDBJ whole genome shotgun (WGS) entry which is preliminary data.</text>
</comment>
<dbReference type="EMBL" id="BAABLX010000023">
    <property type="protein sequence ID" value="GAA4944491.1"/>
    <property type="molecule type" value="Genomic_DNA"/>
</dbReference>
<proteinExistence type="predicted"/>
<organism evidence="3 4">
    <name type="scientific">Halioxenophilus aromaticivorans</name>
    <dbReference type="NCBI Taxonomy" id="1306992"/>
    <lineage>
        <taxon>Bacteria</taxon>
        <taxon>Pseudomonadati</taxon>
        <taxon>Pseudomonadota</taxon>
        <taxon>Gammaproteobacteria</taxon>
        <taxon>Alteromonadales</taxon>
        <taxon>Alteromonadaceae</taxon>
        <taxon>Halioxenophilus</taxon>
    </lineage>
</organism>
<evidence type="ECO:0000259" key="2">
    <source>
        <dbReference type="PROSITE" id="PS50914"/>
    </source>
</evidence>
<keyword evidence="1" id="KW-0732">Signal</keyword>
<reference evidence="4" key="1">
    <citation type="journal article" date="2019" name="Int. J. Syst. Evol. Microbiol.">
        <title>The Global Catalogue of Microorganisms (GCM) 10K type strain sequencing project: providing services to taxonomists for standard genome sequencing and annotation.</title>
        <authorList>
            <consortium name="The Broad Institute Genomics Platform"/>
            <consortium name="The Broad Institute Genome Sequencing Center for Infectious Disease"/>
            <person name="Wu L."/>
            <person name="Ma J."/>
        </authorList>
    </citation>
    <scope>NUCLEOTIDE SEQUENCE [LARGE SCALE GENOMIC DNA]</scope>
    <source>
        <strain evidence="4">JCM 19134</strain>
    </source>
</reference>
<dbReference type="PROSITE" id="PS50914">
    <property type="entry name" value="BON"/>
    <property type="match status" value="2"/>
</dbReference>
<evidence type="ECO:0000313" key="4">
    <source>
        <dbReference type="Proteomes" id="UP001409585"/>
    </source>
</evidence>
<dbReference type="InterPro" id="IPR014004">
    <property type="entry name" value="Transpt-assoc_nodulatn_dom_bac"/>
</dbReference>
<accession>A0AAV3U2U5</accession>
<name>A0AAV3U2U5_9ALTE</name>
<dbReference type="InterPro" id="IPR007055">
    <property type="entry name" value="BON_dom"/>
</dbReference>
<dbReference type="PANTHER" id="PTHR34606:SF15">
    <property type="entry name" value="BON DOMAIN-CONTAINING PROTEIN"/>
    <property type="match status" value="1"/>
</dbReference>
<dbReference type="InterPro" id="IPR051686">
    <property type="entry name" value="Lipoprotein_DolP"/>
</dbReference>
<gene>
    <name evidence="3" type="ORF">GCM10025791_24320</name>
</gene>